<comment type="caution">
    <text evidence="5">The sequence shown here is derived from an EMBL/GenBank/DDBJ whole genome shotgun (WGS) entry which is preliminary data.</text>
</comment>
<keyword evidence="2 3" id="KW-0238">DNA-binding</keyword>
<dbReference type="PRINTS" id="PR00455">
    <property type="entry name" value="HTHTETR"/>
</dbReference>
<evidence type="ECO:0000256" key="1">
    <source>
        <dbReference type="ARBA" id="ARBA00022491"/>
    </source>
</evidence>
<evidence type="ECO:0000256" key="3">
    <source>
        <dbReference type="PROSITE-ProRule" id="PRU00335"/>
    </source>
</evidence>
<dbReference type="InterPro" id="IPR009057">
    <property type="entry name" value="Homeodomain-like_sf"/>
</dbReference>
<reference evidence="5 6" key="1">
    <citation type="submission" date="2024-09" db="EMBL/GenBank/DDBJ databases">
        <authorList>
            <person name="Sun Q."/>
            <person name="Mori K."/>
        </authorList>
    </citation>
    <scope>NUCLEOTIDE SEQUENCE [LARGE SCALE GENOMIC DNA]</scope>
    <source>
        <strain evidence="5 6">CCM 7228</strain>
    </source>
</reference>
<gene>
    <name evidence="5" type="ORF">ACFFIX_05115</name>
</gene>
<dbReference type="RefSeq" id="WP_378931248.1">
    <property type="nucleotide sequence ID" value="NZ_JBHLVO010000003.1"/>
</dbReference>
<evidence type="ECO:0000313" key="6">
    <source>
        <dbReference type="Proteomes" id="UP001589854"/>
    </source>
</evidence>
<dbReference type="Pfam" id="PF00440">
    <property type="entry name" value="TetR_N"/>
    <property type="match status" value="1"/>
</dbReference>
<dbReference type="Gene3D" id="1.10.357.10">
    <property type="entry name" value="Tetracycline Repressor, domain 2"/>
    <property type="match status" value="1"/>
</dbReference>
<feature type="DNA-binding region" description="H-T-H motif" evidence="3">
    <location>
        <begin position="36"/>
        <end position="55"/>
    </location>
</feature>
<evidence type="ECO:0000313" key="5">
    <source>
        <dbReference type="EMBL" id="MFC0270827.1"/>
    </source>
</evidence>
<keyword evidence="6" id="KW-1185">Reference proteome</keyword>
<dbReference type="InterPro" id="IPR001647">
    <property type="entry name" value="HTH_TetR"/>
</dbReference>
<dbReference type="EMBL" id="JBHLVO010000003">
    <property type="protein sequence ID" value="MFC0270827.1"/>
    <property type="molecule type" value="Genomic_DNA"/>
</dbReference>
<protein>
    <submittedName>
        <fullName evidence="5">TetR/AcrR family transcriptional regulator</fullName>
    </submittedName>
</protein>
<dbReference type="PANTHER" id="PTHR43479:SF8">
    <property type="entry name" value="TRANSCRIPTIONAL REGULATOR, TETR FAMILY"/>
    <property type="match status" value="1"/>
</dbReference>
<dbReference type="PANTHER" id="PTHR43479">
    <property type="entry name" value="ACREF/ENVCD OPERON REPRESSOR-RELATED"/>
    <property type="match status" value="1"/>
</dbReference>
<keyword evidence="1" id="KW-0678">Repressor</keyword>
<accession>A0ABV6GAY0</accession>
<feature type="domain" description="HTH tetR-type" evidence="4">
    <location>
        <begin position="13"/>
        <end position="73"/>
    </location>
</feature>
<evidence type="ECO:0000256" key="2">
    <source>
        <dbReference type="ARBA" id="ARBA00023125"/>
    </source>
</evidence>
<evidence type="ECO:0000259" key="4">
    <source>
        <dbReference type="PROSITE" id="PS50977"/>
    </source>
</evidence>
<proteinExistence type="predicted"/>
<dbReference type="InterPro" id="IPR050624">
    <property type="entry name" value="HTH-type_Tx_Regulator"/>
</dbReference>
<organism evidence="5 6">
    <name type="scientific">Metabacillus herbersteinensis</name>
    <dbReference type="NCBI Taxonomy" id="283816"/>
    <lineage>
        <taxon>Bacteria</taxon>
        <taxon>Bacillati</taxon>
        <taxon>Bacillota</taxon>
        <taxon>Bacilli</taxon>
        <taxon>Bacillales</taxon>
        <taxon>Bacillaceae</taxon>
        <taxon>Metabacillus</taxon>
    </lineage>
</organism>
<dbReference type="Proteomes" id="UP001589854">
    <property type="component" value="Unassembled WGS sequence"/>
</dbReference>
<sequence length="152" mass="17315">MGQRGRKKGANGERSRSLLLAIAADEFAHKGFSDTKISTIVKRANLSQPTFYLYFESKESVFQELIQLFRSKLFDLTKSSRLEPGIDLTSVPERISQVLAAIFHFFKENPNLTRIGLFVGEEAEDIKKQLSKQIMDNLISEQENGYFHLVLT</sequence>
<name>A0ABV6GAY0_9BACI</name>
<dbReference type="SUPFAM" id="SSF46689">
    <property type="entry name" value="Homeodomain-like"/>
    <property type="match status" value="1"/>
</dbReference>
<dbReference type="PROSITE" id="PS50977">
    <property type="entry name" value="HTH_TETR_2"/>
    <property type="match status" value="1"/>
</dbReference>